<comment type="caution">
    <text evidence="2">The sequence shown here is derived from an EMBL/GenBank/DDBJ whole genome shotgun (WGS) entry which is preliminary data.</text>
</comment>
<dbReference type="InterPro" id="IPR014914">
    <property type="entry name" value="RES_dom"/>
</dbReference>
<reference evidence="2" key="1">
    <citation type="submission" date="2016-01" db="EMBL/GenBank/DDBJ databases">
        <authorList>
            <person name="Peeters C."/>
        </authorList>
    </citation>
    <scope>NUCLEOTIDE SEQUENCE [LARGE SCALE GENOMIC DNA]</scope>
    <source>
        <strain evidence="2">LMG 22940</strain>
    </source>
</reference>
<evidence type="ECO:0000313" key="3">
    <source>
        <dbReference type="Proteomes" id="UP000054770"/>
    </source>
</evidence>
<dbReference type="AlphaFoldDB" id="A0A158L5C6"/>
<proteinExistence type="predicted"/>
<dbReference type="Proteomes" id="UP000054770">
    <property type="component" value="Unassembled WGS sequence"/>
</dbReference>
<dbReference type="Pfam" id="PF08808">
    <property type="entry name" value="RES"/>
    <property type="match status" value="1"/>
</dbReference>
<evidence type="ECO:0000313" key="2">
    <source>
        <dbReference type="EMBL" id="SAL88558.1"/>
    </source>
</evidence>
<accession>A0A158L5C6</accession>
<keyword evidence="3" id="KW-1185">Reference proteome</keyword>
<evidence type="ECO:0000259" key="1">
    <source>
        <dbReference type="Pfam" id="PF08808"/>
    </source>
</evidence>
<feature type="domain" description="RES" evidence="1">
    <location>
        <begin position="5"/>
        <end position="79"/>
    </location>
</feature>
<dbReference type="EMBL" id="FCON02000443">
    <property type="protein sequence ID" value="SAL88558.1"/>
    <property type="molecule type" value="Genomic_DNA"/>
</dbReference>
<name>A0A158L5C6_9BURK</name>
<gene>
    <name evidence="2" type="ORF">AWB68_08817</name>
</gene>
<organism evidence="2 3">
    <name type="scientific">Caballeronia choica</name>
    <dbReference type="NCBI Taxonomy" id="326476"/>
    <lineage>
        <taxon>Bacteria</taxon>
        <taxon>Pseudomonadati</taxon>
        <taxon>Pseudomonadota</taxon>
        <taxon>Betaproteobacteria</taxon>
        <taxon>Burkholderiales</taxon>
        <taxon>Burkholderiaceae</taxon>
        <taxon>Caballeronia</taxon>
    </lineage>
</organism>
<protein>
    <submittedName>
        <fullName evidence="2">RES domain protein</fullName>
    </submittedName>
</protein>
<sequence length="87" mass="9756">MPDGVDIERVEADDLPAGWDGTDARIARQFGDRWLEEARLAVLLVPSVVARAERNVLVNPAHSDALRFVVSVPRPVVWDRRLFSHGK</sequence>